<reference evidence="4 6" key="1">
    <citation type="journal article" date="2015" name="Sci. Rep.">
        <title>Chromosome-level genome map provides insights into diverse defense mechanisms in the medicinal fungus Ganoderma sinense.</title>
        <authorList>
            <person name="Zhu Y."/>
            <person name="Xu J."/>
            <person name="Sun C."/>
            <person name="Zhou S."/>
            <person name="Xu H."/>
            <person name="Nelson D.R."/>
            <person name="Qian J."/>
            <person name="Song J."/>
            <person name="Luo H."/>
            <person name="Xiang L."/>
            <person name="Li Y."/>
            <person name="Xu Z."/>
            <person name="Ji A."/>
            <person name="Wang L."/>
            <person name="Lu S."/>
            <person name="Hayward A."/>
            <person name="Sun W."/>
            <person name="Li X."/>
            <person name="Schwartz D.C."/>
            <person name="Wang Y."/>
            <person name="Chen S."/>
        </authorList>
    </citation>
    <scope>NUCLEOTIDE SEQUENCE [LARGE SCALE GENOMIC DNA]</scope>
    <source>
        <strain evidence="4 6">ZZ0214-1</strain>
    </source>
</reference>
<dbReference type="InterPro" id="IPR019775">
    <property type="entry name" value="WD40_repeat_CS"/>
</dbReference>
<dbReference type="EMBL" id="AYKW01000016">
    <property type="protein sequence ID" value="PIL30075.1"/>
    <property type="molecule type" value="Genomic_DNA"/>
</dbReference>
<proteinExistence type="predicted"/>
<gene>
    <name evidence="4" type="ORF">GSI_07652</name>
    <name evidence="5" type="ORF">GSI_07782</name>
</gene>
<evidence type="ECO:0000256" key="2">
    <source>
        <dbReference type="ARBA" id="ARBA00022737"/>
    </source>
</evidence>
<keyword evidence="6" id="KW-1185">Reference proteome</keyword>
<sequence length="650" mass="71898">MSYPTLTIDVLEAVIDQASDDAPSLRQLSLLCSTFLNRARYHIFTSIRIRTVQQLESSREFLHSRPWLPPLIKNVTLTIAVSREKSFPNLYLFEVVPVRLLTQLPNLRGWRMVVGQNEERSLSLHRYALSCYRKYCVGIRILHLDRISFDNVSDFKAFILAFTCSLQIESLEIGPYVNISLAECLFDASLATLSNLVLSFYPDRIRNLSERLVPVIVRALSLSPDGRQLVSAGGVSDETLVVWNIHNGVRRAAALEGHTKPATCCDWSFDGTLIASASDDGTVRLWDGLTFELRDVLDDPRAVSQPGNLLLPGDARYLVWVSESSEEDHDCLVWRPLTMEPPLVLPLHPRHLRKLSINALAVDSQCRRITTVHNGYTQELEKHLVQIWDIETGVEVAVLAGHAGEIREVMFAPGGASVLTASQDGFAKIWDAESGRETASLAPSGGDVERARFSPDGRYIATASATAVQLWRTDDLSCIGVLAEYERDPPHAPVVSELAFSLDGEFLGFGGSDGLCHLHPVSPVAPHSSSPQQTRQSQAALWVSSRASGRRDVPGKYAASYMFVWLSDLSNNSLCSAEVRSTYLSVARPDTAFIYRNFSCASRSFFATMQYIHYIHNRLASEPQRPLPAAAFSSVTVVSIIRVAAKVTGG</sequence>
<dbReference type="PANTHER" id="PTHR19879">
    <property type="entry name" value="TRANSCRIPTION INITIATION FACTOR TFIID"/>
    <property type="match status" value="1"/>
</dbReference>
<dbReference type="EMBL" id="AYKW01000016">
    <property type="protein sequence ID" value="PIL30204.1"/>
    <property type="molecule type" value="Genomic_DNA"/>
</dbReference>
<name>A0A2G8S8J6_9APHY</name>
<dbReference type="OrthoDB" id="2798901at2759"/>
<dbReference type="PROSITE" id="PS00678">
    <property type="entry name" value="WD_REPEATS_1"/>
    <property type="match status" value="1"/>
</dbReference>
<evidence type="ECO:0000313" key="6">
    <source>
        <dbReference type="Proteomes" id="UP000230002"/>
    </source>
</evidence>
<dbReference type="AlphaFoldDB" id="A0A2G8S8J6"/>
<evidence type="ECO:0000256" key="3">
    <source>
        <dbReference type="PROSITE-ProRule" id="PRU00221"/>
    </source>
</evidence>
<accession>A0A2G8S8J6</accession>
<dbReference type="PROSITE" id="PS50082">
    <property type="entry name" value="WD_REPEATS_2"/>
    <property type="match status" value="2"/>
</dbReference>
<keyword evidence="1 3" id="KW-0853">WD repeat</keyword>
<dbReference type="Gene3D" id="2.130.10.10">
    <property type="entry name" value="YVTN repeat-like/Quinoprotein amine dehydrogenase"/>
    <property type="match status" value="2"/>
</dbReference>
<dbReference type="PROSITE" id="PS50294">
    <property type="entry name" value="WD_REPEATS_REGION"/>
    <property type="match status" value="2"/>
</dbReference>
<dbReference type="STRING" id="1077348.A0A2G8S8J6"/>
<dbReference type="SMART" id="SM00320">
    <property type="entry name" value="WD40"/>
    <property type="match status" value="5"/>
</dbReference>
<evidence type="ECO:0000256" key="1">
    <source>
        <dbReference type="ARBA" id="ARBA00022574"/>
    </source>
</evidence>
<feature type="repeat" description="WD" evidence="3">
    <location>
        <begin position="399"/>
        <end position="440"/>
    </location>
</feature>
<dbReference type="InterPro" id="IPR001680">
    <property type="entry name" value="WD40_rpt"/>
</dbReference>
<dbReference type="InterPro" id="IPR015943">
    <property type="entry name" value="WD40/YVTN_repeat-like_dom_sf"/>
</dbReference>
<dbReference type="CDD" id="cd00200">
    <property type="entry name" value="WD40"/>
    <property type="match status" value="1"/>
</dbReference>
<feature type="repeat" description="WD" evidence="3">
    <location>
        <begin position="255"/>
        <end position="287"/>
    </location>
</feature>
<comment type="caution">
    <text evidence="4">The sequence shown here is derived from an EMBL/GenBank/DDBJ whole genome shotgun (WGS) entry which is preliminary data.</text>
</comment>
<keyword evidence="2" id="KW-0677">Repeat</keyword>
<dbReference type="Proteomes" id="UP000230002">
    <property type="component" value="Unassembled WGS sequence"/>
</dbReference>
<dbReference type="Pfam" id="PF00400">
    <property type="entry name" value="WD40"/>
    <property type="match status" value="3"/>
</dbReference>
<organism evidence="4 6">
    <name type="scientific">Ganoderma sinense ZZ0214-1</name>
    <dbReference type="NCBI Taxonomy" id="1077348"/>
    <lineage>
        <taxon>Eukaryota</taxon>
        <taxon>Fungi</taxon>
        <taxon>Dikarya</taxon>
        <taxon>Basidiomycota</taxon>
        <taxon>Agaricomycotina</taxon>
        <taxon>Agaricomycetes</taxon>
        <taxon>Polyporales</taxon>
        <taxon>Polyporaceae</taxon>
        <taxon>Ganoderma</taxon>
    </lineage>
</organism>
<dbReference type="SUPFAM" id="SSF50978">
    <property type="entry name" value="WD40 repeat-like"/>
    <property type="match status" value="1"/>
</dbReference>
<dbReference type="InterPro" id="IPR036322">
    <property type="entry name" value="WD40_repeat_dom_sf"/>
</dbReference>
<protein>
    <submittedName>
        <fullName evidence="4">Uncharacterized protein</fullName>
    </submittedName>
</protein>
<evidence type="ECO:0000313" key="4">
    <source>
        <dbReference type="EMBL" id="PIL30075.1"/>
    </source>
</evidence>
<dbReference type="PANTHER" id="PTHR19879:SF9">
    <property type="entry name" value="TRANSCRIPTION INITIATION FACTOR TFIID SUBUNIT 5"/>
    <property type="match status" value="1"/>
</dbReference>
<evidence type="ECO:0000313" key="5">
    <source>
        <dbReference type="EMBL" id="PIL30204.1"/>
    </source>
</evidence>